<dbReference type="AlphaFoldDB" id="A0A8J5GWM9"/>
<dbReference type="GO" id="GO:0000981">
    <property type="term" value="F:DNA-binding transcription factor activity, RNA polymerase II-specific"/>
    <property type="evidence" value="ECO:0007669"/>
    <property type="project" value="TreeGrafter"/>
</dbReference>
<dbReference type="PROSITE" id="PS50090">
    <property type="entry name" value="MYB_LIKE"/>
    <property type="match status" value="1"/>
</dbReference>
<dbReference type="PANTHER" id="PTHR45614">
    <property type="entry name" value="MYB PROTEIN-RELATED"/>
    <property type="match status" value="1"/>
</dbReference>
<evidence type="ECO:0000256" key="3">
    <source>
        <dbReference type="SAM" id="MobiDB-lite"/>
    </source>
</evidence>
<evidence type="ECO:0000313" key="6">
    <source>
        <dbReference type="EMBL" id="KAG6516188.1"/>
    </source>
</evidence>
<evidence type="ECO:0000256" key="2">
    <source>
        <dbReference type="ARBA" id="ARBA00023125"/>
    </source>
</evidence>
<feature type="domain" description="Myb-like" evidence="4">
    <location>
        <begin position="122"/>
        <end position="172"/>
    </location>
</feature>
<dbReference type="GO" id="GO:0000978">
    <property type="term" value="F:RNA polymerase II cis-regulatory region sequence-specific DNA binding"/>
    <property type="evidence" value="ECO:0007669"/>
    <property type="project" value="TreeGrafter"/>
</dbReference>
<feature type="region of interest" description="Disordered" evidence="3">
    <location>
        <begin position="94"/>
        <end position="115"/>
    </location>
</feature>
<evidence type="ECO:0000259" key="4">
    <source>
        <dbReference type="PROSITE" id="PS50090"/>
    </source>
</evidence>
<dbReference type="PANTHER" id="PTHR45614:SF232">
    <property type="entry name" value="TRANSCRIPTION FACTOR MYB3R-2"/>
    <property type="match status" value="1"/>
</dbReference>
<gene>
    <name evidence="6" type="ORF">ZIOFF_026637</name>
</gene>
<feature type="compositionally biased region" description="Basic residues" evidence="3">
    <location>
        <begin position="172"/>
        <end position="185"/>
    </location>
</feature>
<comment type="caution">
    <text evidence="6">The sequence shown here is derived from an EMBL/GenBank/DDBJ whole genome shotgun (WGS) entry which is preliminary data.</text>
</comment>
<proteinExistence type="predicted"/>
<dbReference type="FunFam" id="1.10.10.60:FF:000381">
    <property type="entry name" value="Transcription factor MYB119"/>
    <property type="match status" value="1"/>
</dbReference>
<name>A0A8J5GWM9_ZINOF</name>
<dbReference type="PROSITE" id="PS51294">
    <property type="entry name" value="HTH_MYB"/>
    <property type="match status" value="1"/>
</dbReference>
<dbReference type="CDD" id="cd00167">
    <property type="entry name" value="SANT"/>
    <property type="match status" value="1"/>
</dbReference>
<organism evidence="6 7">
    <name type="scientific">Zingiber officinale</name>
    <name type="common">Ginger</name>
    <name type="synonym">Amomum zingiber</name>
    <dbReference type="NCBI Taxonomy" id="94328"/>
    <lineage>
        <taxon>Eukaryota</taxon>
        <taxon>Viridiplantae</taxon>
        <taxon>Streptophyta</taxon>
        <taxon>Embryophyta</taxon>
        <taxon>Tracheophyta</taxon>
        <taxon>Spermatophyta</taxon>
        <taxon>Magnoliopsida</taxon>
        <taxon>Liliopsida</taxon>
        <taxon>Zingiberales</taxon>
        <taxon>Zingiberaceae</taxon>
        <taxon>Zingiber</taxon>
    </lineage>
</organism>
<feature type="domain" description="HTH myb-type" evidence="5">
    <location>
        <begin position="122"/>
        <end position="176"/>
    </location>
</feature>
<dbReference type="EMBL" id="JACMSC010000007">
    <property type="protein sequence ID" value="KAG6516188.1"/>
    <property type="molecule type" value="Genomic_DNA"/>
</dbReference>
<sequence>MYARMCLYQVLRPLPQSSRCTDMGDDLFHQHPDFLQCIHPFDGTATGFARFGFDGSFPFTETDNLLQVPMAFPNELAIVVSSKPGMEVETMMKNKSTRRAGGKVQKKSKGKKGQWTAEEDRHYAVQKETWSEEEDKILIEVHSEVGNKWAEIAKRLPGRTENSIKNHWNATKRRHFAPRCRRRPARSMSNPNSGVLLQTYIQGLMATAARPPPTSAENSYPSAPRVLSRNAAAADDDDDLSDWTSLLFDDGGKAEEEQEKIMKVGADDGAGYLFDCPQWEEMGEAAQLCWEDDGQPEVELMEMISRCHN</sequence>
<accession>A0A8J5GWM9</accession>
<dbReference type="SMART" id="SM00717">
    <property type="entry name" value="SANT"/>
    <property type="match status" value="1"/>
</dbReference>
<dbReference type="SUPFAM" id="SSF46689">
    <property type="entry name" value="Homeodomain-like"/>
    <property type="match status" value="1"/>
</dbReference>
<dbReference type="GO" id="GO:0005634">
    <property type="term" value="C:nucleus"/>
    <property type="evidence" value="ECO:0007669"/>
    <property type="project" value="UniProtKB-SubCell"/>
</dbReference>
<reference evidence="6 7" key="1">
    <citation type="submission" date="2020-08" db="EMBL/GenBank/DDBJ databases">
        <title>Plant Genome Project.</title>
        <authorList>
            <person name="Zhang R.-G."/>
        </authorList>
    </citation>
    <scope>NUCLEOTIDE SEQUENCE [LARGE SCALE GENOMIC DNA]</scope>
    <source>
        <tissue evidence="6">Rhizome</tissue>
    </source>
</reference>
<dbReference type="InterPro" id="IPR009057">
    <property type="entry name" value="Homeodomain-like_sf"/>
</dbReference>
<feature type="compositionally biased region" description="Basic residues" evidence="3">
    <location>
        <begin position="95"/>
        <end position="112"/>
    </location>
</feature>
<evidence type="ECO:0000256" key="1">
    <source>
        <dbReference type="ARBA" id="ARBA00004123"/>
    </source>
</evidence>
<keyword evidence="7" id="KW-1185">Reference proteome</keyword>
<evidence type="ECO:0000259" key="5">
    <source>
        <dbReference type="PROSITE" id="PS51294"/>
    </source>
</evidence>
<comment type="subcellular location">
    <subcellularLocation>
        <location evidence="1">Nucleus</location>
    </subcellularLocation>
</comment>
<dbReference type="Proteomes" id="UP000734854">
    <property type="component" value="Unassembled WGS sequence"/>
</dbReference>
<dbReference type="Pfam" id="PF00249">
    <property type="entry name" value="Myb_DNA-binding"/>
    <property type="match status" value="1"/>
</dbReference>
<dbReference type="InterPro" id="IPR001005">
    <property type="entry name" value="SANT/Myb"/>
</dbReference>
<protein>
    <submittedName>
        <fullName evidence="6">Uncharacterized protein</fullName>
    </submittedName>
</protein>
<dbReference type="InterPro" id="IPR017930">
    <property type="entry name" value="Myb_dom"/>
</dbReference>
<dbReference type="InterPro" id="IPR050560">
    <property type="entry name" value="MYB_TF"/>
</dbReference>
<evidence type="ECO:0000313" key="7">
    <source>
        <dbReference type="Proteomes" id="UP000734854"/>
    </source>
</evidence>
<dbReference type="Gene3D" id="1.10.10.60">
    <property type="entry name" value="Homeodomain-like"/>
    <property type="match status" value="1"/>
</dbReference>
<feature type="region of interest" description="Disordered" evidence="3">
    <location>
        <begin position="172"/>
        <end position="193"/>
    </location>
</feature>
<keyword evidence="2" id="KW-0238">DNA-binding</keyword>